<accession>A0ABP8DLK8</accession>
<feature type="compositionally biased region" description="Low complexity" evidence="1">
    <location>
        <begin position="79"/>
        <end position="88"/>
    </location>
</feature>
<proteinExistence type="predicted"/>
<name>A0ABP8DLK8_9ACTN</name>
<sequence length="210" mass="22457">MSSTEALLAIVLLLLILAGVAAAAYGRFHRSSRRRGRRLRGVSRTGGVAMQDGSSIDPAAASAAPPPSQEPPPPTDVDAAGGPVYAAPAGGGVYGTDDPDAQQPTHQPGAASDMRSQYPAMQQPGIWDTTQSEDFRRRWHKVESRFVQDPPGSVTEARQLVDEAVKALAESVHSREEQLERGSAPAPDSIADMRNSVLQYHRLLDRLLSV</sequence>
<reference evidence="3" key="1">
    <citation type="journal article" date="2019" name="Int. J. Syst. Evol. Microbiol.">
        <title>The Global Catalogue of Microorganisms (GCM) 10K type strain sequencing project: providing services to taxonomists for standard genome sequencing and annotation.</title>
        <authorList>
            <consortium name="The Broad Institute Genomics Platform"/>
            <consortium name="The Broad Institute Genome Sequencing Center for Infectious Disease"/>
            <person name="Wu L."/>
            <person name="Ma J."/>
        </authorList>
    </citation>
    <scope>NUCLEOTIDE SEQUENCE [LARGE SCALE GENOMIC DNA]</scope>
    <source>
        <strain evidence="3">JCM 17441</strain>
    </source>
</reference>
<feature type="compositionally biased region" description="Basic residues" evidence="1">
    <location>
        <begin position="30"/>
        <end position="41"/>
    </location>
</feature>
<gene>
    <name evidence="2" type="ORF">GCM10022255_082230</name>
</gene>
<feature type="region of interest" description="Disordered" evidence="1">
    <location>
        <begin position="30"/>
        <end position="113"/>
    </location>
</feature>
<organism evidence="2 3">
    <name type="scientific">Dactylosporangium darangshiense</name>
    <dbReference type="NCBI Taxonomy" id="579108"/>
    <lineage>
        <taxon>Bacteria</taxon>
        <taxon>Bacillati</taxon>
        <taxon>Actinomycetota</taxon>
        <taxon>Actinomycetes</taxon>
        <taxon>Micromonosporales</taxon>
        <taxon>Micromonosporaceae</taxon>
        <taxon>Dactylosporangium</taxon>
    </lineage>
</organism>
<feature type="compositionally biased region" description="Pro residues" evidence="1">
    <location>
        <begin position="64"/>
        <end position="75"/>
    </location>
</feature>
<protein>
    <recommendedName>
        <fullName evidence="4">Secreted protein</fullName>
    </recommendedName>
</protein>
<dbReference type="RefSeq" id="WP_345136012.1">
    <property type="nucleotide sequence ID" value="NZ_BAABAT010000034.1"/>
</dbReference>
<evidence type="ECO:0008006" key="4">
    <source>
        <dbReference type="Google" id="ProtNLM"/>
    </source>
</evidence>
<evidence type="ECO:0000313" key="2">
    <source>
        <dbReference type="EMBL" id="GAA4259060.1"/>
    </source>
</evidence>
<evidence type="ECO:0000256" key="1">
    <source>
        <dbReference type="SAM" id="MobiDB-lite"/>
    </source>
</evidence>
<dbReference type="EMBL" id="BAABAT010000034">
    <property type="protein sequence ID" value="GAA4259060.1"/>
    <property type="molecule type" value="Genomic_DNA"/>
</dbReference>
<comment type="caution">
    <text evidence="2">The sequence shown here is derived from an EMBL/GenBank/DDBJ whole genome shotgun (WGS) entry which is preliminary data.</text>
</comment>
<keyword evidence="3" id="KW-1185">Reference proteome</keyword>
<dbReference type="Proteomes" id="UP001500620">
    <property type="component" value="Unassembled WGS sequence"/>
</dbReference>
<evidence type="ECO:0000313" key="3">
    <source>
        <dbReference type="Proteomes" id="UP001500620"/>
    </source>
</evidence>